<dbReference type="PROSITE" id="PS00122">
    <property type="entry name" value="CARBOXYLESTERASE_B_1"/>
    <property type="match status" value="1"/>
</dbReference>
<dbReference type="InterPro" id="IPR019826">
    <property type="entry name" value="Carboxylesterase_B_AS"/>
</dbReference>
<dbReference type="InterPro" id="IPR029058">
    <property type="entry name" value="AB_hydrolase_fold"/>
</dbReference>
<keyword evidence="4" id="KW-0732">Signal</keyword>
<dbReference type="ESTHER" id="9rhob-a0a062udx1">
    <property type="family name" value="Carb_B_Bacteria"/>
</dbReference>
<dbReference type="eggNOG" id="COG2272">
    <property type="taxonomic scope" value="Bacteria"/>
</dbReference>
<evidence type="ECO:0000313" key="7">
    <source>
        <dbReference type="Proteomes" id="UP000027037"/>
    </source>
</evidence>
<dbReference type="GO" id="GO:0016787">
    <property type="term" value="F:hydrolase activity"/>
    <property type="evidence" value="ECO:0007669"/>
    <property type="project" value="UniProtKB-KW"/>
</dbReference>
<evidence type="ECO:0000259" key="5">
    <source>
        <dbReference type="Pfam" id="PF00135"/>
    </source>
</evidence>
<dbReference type="Gene3D" id="3.40.50.1820">
    <property type="entry name" value="alpha/beta hydrolase"/>
    <property type="match status" value="1"/>
</dbReference>
<feature type="signal peptide" evidence="4">
    <location>
        <begin position="1"/>
        <end position="31"/>
    </location>
</feature>
<dbReference type="STRING" id="1280946.HY29_13350"/>
<evidence type="ECO:0000256" key="4">
    <source>
        <dbReference type="RuleBase" id="RU361235"/>
    </source>
</evidence>
<evidence type="ECO:0000256" key="1">
    <source>
        <dbReference type="ARBA" id="ARBA00005964"/>
    </source>
</evidence>
<comment type="similarity">
    <text evidence="2">Belongs to the 'GDXG' lipolytic enzyme family.</text>
</comment>
<reference evidence="6 7" key="1">
    <citation type="journal article" date="2014" name="Antonie Van Leeuwenhoek">
        <title>Hyphomonas beringensis sp. nov. and Hyphomonas chukchiensis sp. nov., isolated from surface seawater of the Bering Sea and Chukchi Sea.</title>
        <authorList>
            <person name="Li C."/>
            <person name="Lai Q."/>
            <person name="Li G."/>
            <person name="Dong C."/>
            <person name="Wang J."/>
            <person name="Liao Y."/>
            <person name="Shao Z."/>
        </authorList>
    </citation>
    <scope>NUCLEOTIDE SEQUENCE [LARGE SCALE GENOMIC DNA]</scope>
    <source>
        <strain evidence="6 7">25B14_1</strain>
    </source>
</reference>
<accession>A0A062UDX1</accession>
<dbReference type="PANTHER" id="PTHR11559">
    <property type="entry name" value="CARBOXYLESTERASE"/>
    <property type="match status" value="1"/>
</dbReference>
<dbReference type="InterPro" id="IPR006311">
    <property type="entry name" value="TAT_signal"/>
</dbReference>
<keyword evidence="7" id="KW-1185">Reference proteome</keyword>
<dbReference type="EC" id="3.1.1.-" evidence="4"/>
<dbReference type="Pfam" id="PF00135">
    <property type="entry name" value="COesterase"/>
    <property type="match status" value="1"/>
</dbReference>
<dbReference type="Proteomes" id="UP000027037">
    <property type="component" value="Unassembled WGS sequence"/>
</dbReference>
<dbReference type="SUPFAM" id="SSF53474">
    <property type="entry name" value="alpha/beta-Hydrolases"/>
    <property type="match status" value="1"/>
</dbReference>
<dbReference type="OrthoDB" id="9775851at2"/>
<evidence type="ECO:0000256" key="3">
    <source>
        <dbReference type="ARBA" id="ARBA00022801"/>
    </source>
</evidence>
<dbReference type="InterPro" id="IPR002018">
    <property type="entry name" value="CarbesteraseB"/>
</dbReference>
<dbReference type="InterPro" id="IPR050309">
    <property type="entry name" value="Type-B_Carboxylest/Lipase"/>
</dbReference>
<organism evidence="6 7">
    <name type="scientific">Hyphomonas beringensis</name>
    <dbReference type="NCBI Taxonomy" id="1280946"/>
    <lineage>
        <taxon>Bacteria</taxon>
        <taxon>Pseudomonadati</taxon>
        <taxon>Pseudomonadota</taxon>
        <taxon>Alphaproteobacteria</taxon>
        <taxon>Hyphomonadales</taxon>
        <taxon>Hyphomonadaceae</taxon>
        <taxon>Hyphomonas</taxon>
    </lineage>
</organism>
<dbReference type="EMBL" id="AWFF01000034">
    <property type="protein sequence ID" value="KCZ54779.1"/>
    <property type="molecule type" value="Genomic_DNA"/>
</dbReference>
<dbReference type="PROSITE" id="PS01173">
    <property type="entry name" value="LIPASE_GDXG_HIS"/>
    <property type="match status" value="1"/>
</dbReference>
<feature type="chain" id="PRO_5005102988" description="Carboxylic ester hydrolase" evidence="4">
    <location>
        <begin position="32"/>
        <end position="537"/>
    </location>
</feature>
<comment type="similarity">
    <text evidence="1 4">Belongs to the type-B carboxylesterase/lipase family.</text>
</comment>
<protein>
    <recommendedName>
        <fullName evidence="4">Carboxylic ester hydrolase</fullName>
        <ecNumber evidence="4">3.1.1.-</ecNumber>
    </recommendedName>
</protein>
<comment type="caution">
    <text evidence="6">The sequence shown here is derived from an EMBL/GenBank/DDBJ whole genome shotgun (WGS) entry which is preliminary data.</text>
</comment>
<gene>
    <name evidence="6" type="ORF">HY29_13350</name>
</gene>
<proteinExistence type="inferred from homology"/>
<sequence length="537" mass="57652">MPPKSGLSRRLFMGAGATLLGSSLVSGRAWAADLFPVVETANGKLRGATAAGISVFKGVHYGASTAGDNRFMPPQPVEKWAGIRNALSFGDVSPQATGSRAYEYADLIVFDRQPAGPGEDCLSLNVWTPSLDQQSSKPVIVVLHGGGFYAGSGNSFGMDGEAMARFADSVVISVNHRLGAFGFTYLGQLGGERYAGSGSVGMQDIVAALKWVKENVAQFGGDPNRVLVYGQSGGGAKTSTLLAMPSAKGLFHRAGVMSGSMLTAGSPERATENTVRLMKALDIPTSDVERLQAVPFTTLLEAQTKLELADRAKGEAPRAFGPIVDDVAIPRHPWSPDAPPQAHDVPMIISTALDERTYRMSNYDLSEEGLLKFIRKRAGDKAEEVLALYRAEDADSTPFIIQARVDTDLGFRKAAFRQAELKARAGGAPVWAYLWTWPSPAFDGRYGAVHGIDVGLSLYSIRGGLTGAQADSKLMAERISSAWAAFAATGDPNNEALPQWDAYEPTKRSTMIFDMDTRQAYDPRAEIREMWQGIKMD</sequence>
<name>A0A062UDX1_9PROT</name>
<evidence type="ECO:0000256" key="2">
    <source>
        <dbReference type="ARBA" id="ARBA00010515"/>
    </source>
</evidence>
<evidence type="ECO:0000313" key="6">
    <source>
        <dbReference type="EMBL" id="KCZ54779.1"/>
    </source>
</evidence>
<dbReference type="PATRIC" id="fig|1280946.3.peg.1679"/>
<dbReference type="AlphaFoldDB" id="A0A062UDX1"/>
<feature type="domain" description="Carboxylesterase type B" evidence="5">
    <location>
        <begin position="36"/>
        <end position="519"/>
    </location>
</feature>
<keyword evidence="3 4" id="KW-0378">Hydrolase</keyword>
<dbReference type="PROSITE" id="PS51318">
    <property type="entry name" value="TAT"/>
    <property type="match status" value="1"/>
</dbReference>
<dbReference type="RefSeq" id="WP_081811301.1">
    <property type="nucleotide sequence ID" value="NZ_AWFF01000034.1"/>
</dbReference>
<dbReference type="InterPro" id="IPR002168">
    <property type="entry name" value="Lipase_GDXG_HIS_AS"/>
</dbReference>